<protein>
    <recommendedName>
        <fullName evidence="3">TIL domain-containing protein</fullName>
    </recommendedName>
</protein>
<dbReference type="AlphaFoldDB" id="A0A0D6LIY0"/>
<proteinExistence type="predicted"/>
<evidence type="ECO:0008006" key="3">
    <source>
        <dbReference type="Google" id="ProtNLM"/>
    </source>
</evidence>
<dbReference type="Gene3D" id="2.10.25.10">
    <property type="entry name" value="Laminin"/>
    <property type="match status" value="1"/>
</dbReference>
<evidence type="ECO:0000313" key="2">
    <source>
        <dbReference type="Proteomes" id="UP000054495"/>
    </source>
</evidence>
<keyword evidence="2" id="KW-1185">Reference proteome</keyword>
<organism evidence="1 2">
    <name type="scientific">Ancylostoma ceylanicum</name>
    <dbReference type="NCBI Taxonomy" id="53326"/>
    <lineage>
        <taxon>Eukaryota</taxon>
        <taxon>Metazoa</taxon>
        <taxon>Ecdysozoa</taxon>
        <taxon>Nematoda</taxon>
        <taxon>Chromadorea</taxon>
        <taxon>Rhabditida</taxon>
        <taxon>Rhabditina</taxon>
        <taxon>Rhabditomorpha</taxon>
        <taxon>Strongyloidea</taxon>
        <taxon>Ancylostomatidae</taxon>
        <taxon>Ancylostomatinae</taxon>
        <taxon>Ancylostoma</taxon>
    </lineage>
</organism>
<sequence length="157" mass="18164">MKNYQLNYQLKVPPSDRKMKSRHFCWSLDRTYWSLTQVCTEQCILNVCQCKQGFFRNSAGNCVDSCYGEPCGDNEERLNSSSICEPTCDDRNPIPVKLSNALLAPFASRMKSSANVLRVLHHRLDVCESRLIPEGDEEDGNTFKFATPYFLWFYRNL</sequence>
<name>A0A0D6LIY0_9BILA</name>
<reference evidence="1 2" key="1">
    <citation type="submission" date="2013-05" db="EMBL/GenBank/DDBJ databases">
        <title>Draft genome of the parasitic nematode Anyclostoma ceylanicum.</title>
        <authorList>
            <person name="Mitreva M."/>
        </authorList>
    </citation>
    <scope>NUCLEOTIDE SEQUENCE [LARGE SCALE GENOMIC DNA]</scope>
</reference>
<evidence type="ECO:0000313" key="1">
    <source>
        <dbReference type="EMBL" id="EPB67582.1"/>
    </source>
</evidence>
<dbReference type="EMBL" id="KE125637">
    <property type="protein sequence ID" value="EPB67582.1"/>
    <property type="molecule type" value="Genomic_DNA"/>
</dbReference>
<dbReference type="CDD" id="cd19941">
    <property type="entry name" value="TIL"/>
    <property type="match status" value="1"/>
</dbReference>
<gene>
    <name evidence="1" type="ORF">ANCCEY_13324</name>
</gene>
<accession>A0A0D6LIY0</accession>
<dbReference type="Proteomes" id="UP000054495">
    <property type="component" value="Unassembled WGS sequence"/>
</dbReference>